<comment type="catalytic activity">
    <reaction evidence="7">
        <text>N-terminal N-formyl-L-methionyl-[peptide] + H2O = N-terminal L-methionyl-[peptide] + formate</text>
        <dbReference type="Rhea" id="RHEA:24420"/>
        <dbReference type="Rhea" id="RHEA-COMP:10639"/>
        <dbReference type="Rhea" id="RHEA-COMP:10640"/>
        <dbReference type="ChEBI" id="CHEBI:15377"/>
        <dbReference type="ChEBI" id="CHEBI:15740"/>
        <dbReference type="ChEBI" id="CHEBI:49298"/>
        <dbReference type="ChEBI" id="CHEBI:64731"/>
        <dbReference type="EC" id="3.5.1.88"/>
    </reaction>
</comment>
<evidence type="ECO:0000256" key="2">
    <source>
        <dbReference type="ARBA" id="ARBA00012175"/>
    </source>
</evidence>
<dbReference type="PANTHER" id="PTHR10458:SF2">
    <property type="entry name" value="PEPTIDE DEFORMYLASE, MITOCHONDRIAL"/>
    <property type="match status" value="1"/>
</dbReference>
<keyword evidence="7" id="KW-0809">Transit peptide</keyword>
<dbReference type="SUPFAM" id="SSF56420">
    <property type="entry name" value="Peptide deformylase"/>
    <property type="match status" value="1"/>
</dbReference>
<keyword evidence="3 7" id="KW-0479">Metal-binding</keyword>
<evidence type="ECO:0000256" key="1">
    <source>
        <dbReference type="ARBA" id="ARBA00010759"/>
    </source>
</evidence>
<dbReference type="AlphaFoldDB" id="A0A1Y1HMD1"/>
<dbReference type="GO" id="GO:0005739">
    <property type="term" value="C:mitochondrion"/>
    <property type="evidence" value="ECO:0000318"/>
    <property type="project" value="GO_Central"/>
</dbReference>
<comment type="function">
    <text evidence="6 7">Removes the formyl group from the N-terminal Met of newly synthesized proteins.</text>
</comment>
<dbReference type="EC" id="3.5.1.88" evidence="2 7"/>
<dbReference type="InterPro" id="IPR023635">
    <property type="entry name" value="Peptide_deformylase"/>
</dbReference>
<dbReference type="GO" id="GO:0006412">
    <property type="term" value="P:translation"/>
    <property type="evidence" value="ECO:0007669"/>
    <property type="project" value="UniProtKB-KW"/>
</dbReference>
<accession>A0A1Y1HMD1</accession>
<evidence type="ECO:0000256" key="6">
    <source>
        <dbReference type="ARBA" id="ARBA00037114"/>
    </source>
</evidence>
<keyword evidence="4 7" id="KW-0378">Hydrolase</keyword>
<sequence>MISQAKSLGAFQWSVPPLDQNLGKASSSCAQQKVLQAATQHSRRLTRYLYYIEKQTFVRASSSEGSASRQPASIESTKKQGWRLPISIDFLKGGLMEEKKGDKNLPPIVQAGDPVLHEPAQAVESSEIGTPELERIIDQMVDVMRAAPGVGLAAPQIGINKQIIVLEDKPEYMTRVDRDELQDQEREPFDLLVVINPKLSKKGRRTAIFLEGCLSVDGYRALVERHLEVEVTGLDRNGDELTVQARGWHARIFQHECDHLAGTLYVDKIVPRTFRTVANLRLPFASGVPRPGPVKDD</sequence>
<dbReference type="GO" id="GO:0046872">
    <property type="term" value="F:metal ion binding"/>
    <property type="evidence" value="ECO:0007669"/>
    <property type="project" value="UniProtKB-KW"/>
</dbReference>
<evidence type="ECO:0000313" key="8">
    <source>
        <dbReference type="EMBL" id="GAQ78852.1"/>
    </source>
</evidence>
<dbReference type="Proteomes" id="UP000054558">
    <property type="component" value="Unassembled WGS sequence"/>
</dbReference>
<dbReference type="NCBIfam" id="TIGR00079">
    <property type="entry name" value="pept_deformyl"/>
    <property type="match status" value="1"/>
</dbReference>
<proteinExistence type="inferred from homology"/>
<evidence type="ECO:0000313" key="9">
    <source>
        <dbReference type="Proteomes" id="UP000054558"/>
    </source>
</evidence>
<keyword evidence="9" id="KW-1185">Reference proteome</keyword>
<evidence type="ECO:0000256" key="7">
    <source>
        <dbReference type="RuleBase" id="RU362111"/>
    </source>
</evidence>
<keyword evidence="5 7" id="KW-0648">Protein biosynthesis</keyword>
<dbReference type="OMA" id="HLYYDHI"/>
<dbReference type="OrthoDB" id="276063at2759"/>
<evidence type="ECO:0000256" key="3">
    <source>
        <dbReference type="ARBA" id="ARBA00022723"/>
    </source>
</evidence>
<protein>
    <recommendedName>
        <fullName evidence="2 7">Peptide deformylase</fullName>
        <ecNumber evidence="2 7">3.5.1.88</ecNumber>
    </recommendedName>
</protein>
<keyword evidence="7" id="KW-0150">Chloroplast</keyword>
<dbReference type="Gene3D" id="3.90.45.10">
    <property type="entry name" value="Peptide deformylase"/>
    <property type="match status" value="1"/>
</dbReference>
<dbReference type="PRINTS" id="PR01576">
    <property type="entry name" value="PDEFORMYLASE"/>
</dbReference>
<dbReference type="HAMAP" id="MF_00163">
    <property type="entry name" value="Pep_deformylase"/>
    <property type="match status" value="1"/>
</dbReference>
<reference evidence="8 9" key="1">
    <citation type="journal article" date="2014" name="Nat. Commun.">
        <title>Klebsormidium flaccidum genome reveals primary factors for plant terrestrial adaptation.</title>
        <authorList>
            <person name="Hori K."/>
            <person name="Maruyama F."/>
            <person name="Fujisawa T."/>
            <person name="Togashi T."/>
            <person name="Yamamoto N."/>
            <person name="Seo M."/>
            <person name="Sato S."/>
            <person name="Yamada T."/>
            <person name="Mori H."/>
            <person name="Tajima N."/>
            <person name="Moriyama T."/>
            <person name="Ikeuchi M."/>
            <person name="Watanabe M."/>
            <person name="Wada H."/>
            <person name="Kobayashi K."/>
            <person name="Saito M."/>
            <person name="Masuda T."/>
            <person name="Sasaki-Sekimoto Y."/>
            <person name="Mashiguchi K."/>
            <person name="Awai K."/>
            <person name="Shimojima M."/>
            <person name="Masuda S."/>
            <person name="Iwai M."/>
            <person name="Nobusawa T."/>
            <person name="Narise T."/>
            <person name="Kondo S."/>
            <person name="Saito H."/>
            <person name="Sato R."/>
            <person name="Murakawa M."/>
            <person name="Ihara Y."/>
            <person name="Oshima-Yamada Y."/>
            <person name="Ohtaka K."/>
            <person name="Satoh M."/>
            <person name="Sonobe K."/>
            <person name="Ishii M."/>
            <person name="Ohtani R."/>
            <person name="Kanamori-Sato M."/>
            <person name="Honoki R."/>
            <person name="Miyazaki D."/>
            <person name="Mochizuki H."/>
            <person name="Umetsu J."/>
            <person name="Higashi K."/>
            <person name="Shibata D."/>
            <person name="Kamiya Y."/>
            <person name="Sato N."/>
            <person name="Nakamura Y."/>
            <person name="Tabata S."/>
            <person name="Ida S."/>
            <person name="Kurokawa K."/>
            <person name="Ohta H."/>
        </authorList>
    </citation>
    <scope>NUCLEOTIDE SEQUENCE [LARGE SCALE GENOMIC DNA]</scope>
    <source>
        <strain evidence="8 9">NIES-2285</strain>
    </source>
</reference>
<dbReference type="FunFam" id="3.90.45.10:FF:000003">
    <property type="entry name" value="Peptide deformylase"/>
    <property type="match status" value="1"/>
</dbReference>
<comment type="subcellular location">
    <subcellularLocation>
        <location evidence="7">Plastid</location>
        <location evidence="7">Chloroplast</location>
    </subcellularLocation>
</comment>
<keyword evidence="7" id="KW-0934">Plastid</keyword>
<dbReference type="Pfam" id="PF01327">
    <property type="entry name" value="Pep_deformylase"/>
    <property type="match status" value="1"/>
</dbReference>
<comment type="similarity">
    <text evidence="1 7">Belongs to the polypeptide deformylase family.</text>
</comment>
<dbReference type="CDD" id="cd00487">
    <property type="entry name" value="Pep_deformylase"/>
    <property type="match status" value="1"/>
</dbReference>
<dbReference type="PANTHER" id="PTHR10458">
    <property type="entry name" value="PEPTIDE DEFORMYLASE"/>
    <property type="match status" value="1"/>
</dbReference>
<evidence type="ECO:0000256" key="4">
    <source>
        <dbReference type="ARBA" id="ARBA00022801"/>
    </source>
</evidence>
<evidence type="ECO:0000256" key="5">
    <source>
        <dbReference type="ARBA" id="ARBA00022917"/>
    </source>
</evidence>
<organism evidence="8 9">
    <name type="scientific">Klebsormidium nitens</name>
    <name type="common">Green alga</name>
    <name type="synonym">Ulothrix nitens</name>
    <dbReference type="NCBI Taxonomy" id="105231"/>
    <lineage>
        <taxon>Eukaryota</taxon>
        <taxon>Viridiplantae</taxon>
        <taxon>Streptophyta</taxon>
        <taxon>Klebsormidiophyceae</taxon>
        <taxon>Klebsormidiales</taxon>
        <taxon>Klebsormidiaceae</taxon>
        <taxon>Klebsormidium</taxon>
    </lineage>
</organism>
<dbReference type="GO" id="GO:0042586">
    <property type="term" value="F:peptide deformylase activity"/>
    <property type="evidence" value="ECO:0000318"/>
    <property type="project" value="GO_Central"/>
</dbReference>
<dbReference type="STRING" id="105231.A0A1Y1HMD1"/>
<dbReference type="GO" id="GO:0009507">
    <property type="term" value="C:chloroplast"/>
    <property type="evidence" value="ECO:0007669"/>
    <property type="project" value="UniProtKB-SubCell"/>
</dbReference>
<dbReference type="NCBIfam" id="NF001159">
    <property type="entry name" value="PRK00150.1-3"/>
    <property type="match status" value="1"/>
</dbReference>
<dbReference type="EMBL" id="DF236969">
    <property type="protein sequence ID" value="GAQ78852.1"/>
    <property type="molecule type" value="Genomic_DNA"/>
</dbReference>
<dbReference type="InterPro" id="IPR036821">
    <property type="entry name" value="Peptide_deformylase_sf"/>
</dbReference>
<name>A0A1Y1HMD1_KLENI</name>
<gene>
    <name evidence="8" type="ORF">KFL_000200040</name>
</gene>